<dbReference type="EMBL" id="OY569118">
    <property type="protein sequence ID" value="CAJ1000785.1"/>
    <property type="molecule type" value="Genomic_DNA"/>
</dbReference>
<keyword evidence="3" id="KW-0449">Lipoprotein</keyword>
<name>A0AA48M847_9BACL</name>
<dbReference type="InterPro" id="IPR033434">
    <property type="entry name" value="MucB/RseB_N"/>
</dbReference>
<keyword evidence="4" id="KW-1185">Reference proteome</keyword>
<evidence type="ECO:0000256" key="1">
    <source>
        <dbReference type="SAM" id="MobiDB-lite"/>
    </source>
</evidence>
<feature type="domain" description="MucB/RseB N-terminal" evidence="2">
    <location>
        <begin position="241"/>
        <end position="286"/>
    </location>
</feature>
<dbReference type="RefSeq" id="WP_304414870.1">
    <property type="nucleotide sequence ID" value="NZ_OY569118.1"/>
</dbReference>
<dbReference type="AlphaFoldDB" id="A0AA48M847"/>
<sequence length="300" mass="34284">MKKSVYFLGVLMIICYGCTNITVQDNTGENAIQSNTPDSHQVEHATKTKEQPAVYEPPTKQENYDHLTQTEVLTKLLNTVDNFDTAVGKFELLRNGYTTLVEYKIAPTSGYSKSTHVDKNSGKSRIQHIYYQDGSVWLVDEERKATRRMRYNADRHAGTLEPKQAFGKDSLGNNVTRYRERPPIGAAQTSLFPYEIASNFTRDLDKWEIEKQDEQLLDHNTIVLKGILNEAASRKQGASTFRFWVDKDSGILVQFELYNAKGEVVDYLHPIELNVNVPIDRKELESNVESLLQKYPVENE</sequence>
<dbReference type="Pfam" id="PF03888">
    <property type="entry name" value="MucB_RseB"/>
    <property type="match status" value="1"/>
</dbReference>
<reference evidence="3" key="1">
    <citation type="submission" date="2023-07" db="EMBL/GenBank/DDBJ databases">
        <authorList>
            <person name="Ivanov I."/>
            <person name="Teneva D."/>
            <person name="Stoikov I."/>
        </authorList>
    </citation>
    <scope>NUCLEOTIDE SEQUENCE</scope>
    <source>
        <strain evidence="3">4475</strain>
    </source>
</reference>
<gene>
    <name evidence="3" type="ORF">BSPP4475_00415</name>
</gene>
<accession>A0AA48M847</accession>
<organism evidence="3 4">
    <name type="scientific">Brevibacillus aydinogluensis</name>
    <dbReference type="NCBI Taxonomy" id="927786"/>
    <lineage>
        <taxon>Bacteria</taxon>
        <taxon>Bacillati</taxon>
        <taxon>Bacillota</taxon>
        <taxon>Bacilli</taxon>
        <taxon>Bacillales</taxon>
        <taxon>Paenibacillaceae</taxon>
        <taxon>Brevibacillus</taxon>
    </lineage>
</organism>
<dbReference type="Gene3D" id="2.50.20.10">
    <property type="entry name" value="Lipoprotein localisation LolA/LolB/LppX"/>
    <property type="match status" value="1"/>
</dbReference>
<dbReference type="KEGG" id="bayd:BSPP4475_00415"/>
<feature type="compositionally biased region" description="Polar residues" evidence="1">
    <location>
        <begin position="30"/>
        <end position="39"/>
    </location>
</feature>
<feature type="compositionally biased region" description="Basic and acidic residues" evidence="1">
    <location>
        <begin position="40"/>
        <end position="50"/>
    </location>
</feature>
<dbReference type="Proteomes" id="UP001189619">
    <property type="component" value="Chromosome"/>
</dbReference>
<evidence type="ECO:0000313" key="4">
    <source>
        <dbReference type="Proteomes" id="UP001189619"/>
    </source>
</evidence>
<feature type="region of interest" description="Disordered" evidence="1">
    <location>
        <begin position="30"/>
        <end position="53"/>
    </location>
</feature>
<evidence type="ECO:0000259" key="2">
    <source>
        <dbReference type="Pfam" id="PF03888"/>
    </source>
</evidence>
<evidence type="ECO:0000313" key="3">
    <source>
        <dbReference type="EMBL" id="CAJ1000785.1"/>
    </source>
</evidence>
<protein>
    <submittedName>
        <fullName evidence="3">Outer membrane lipoprotein-sorting protein</fullName>
    </submittedName>
</protein>
<proteinExistence type="predicted"/>